<geneLocation type="plasmid" evidence="1 2">
    <name>AZOBR_p1</name>
</geneLocation>
<keyword evidence="1" id="KW-0614">Plasmid</keyword>
<gene>
    <name evidence="1" type="ORF">AZOBR_p1140054</name>
</gene>
<organism evidence="1 2">
    <name type="scientific">Azospirillum baldaniorum</name>
    <dbReference type="NCBI Taxonomy" id="1064539"/>
    <lineage>
        <taxon>Bacteria</taxon>
        <taxon>Pseudomonadati</taxon>
        <taxon>Pseudomonadota</taxon>
        <taxon>Alphaproteobacteria</taxon>
        <taxon>Rhodospirillales</taxon>
        <taxon>Azospirillaceae</taxon>
        <taxon>Azospirillum</taxon>
    </lineage>
</organism>
<evidence type="ECO:0000313" key="1">
    <source>
        <dbReference type="EMBL" id="CCD01039.1"/>
    </source>
</evidence>
<proteinExistence type="predicted"/>
<reference evidence="1 2" key="1">
    <citation type="journal article" date="2011" name="PLoS Genet.">
        <title>Azospirillum genomes reveal transition of bacteria from aquatic to terrestrial environments.</title>
        <authorList>
            <person name="Wisniewski-Dye F."/>
            <person name="Borziak K."/>
            <person name="Khalsa-Moyers G."/>
            <person name="Alexandre G."/>
            <person name="Sukharnikov L.O."/>
            <person name="Wuichet K."/>
            <person name="Hurst G.B."/>
            <person name="McDonald W.H."/>
            <person name="Robertson J.S."/>
            <person name="Barbe V."/>
            <person name="Calteau A."/>
            <person name="Rouy Z."/>
            <person name="Mangenot S."/>
            <person name="Prigent-Combaret C."/>
            <person name="Normand P."/>
            <person name="Boyer M."/>
            <person name="Siguier P."/>
            <person name="Dessaux Y."/>
            <person name="Elmerich C."/>
            <person name="Condemine G."/>
            <person name="Krishnen G."/>
            <person name="Kennedy I."/>
            <person name="Paterson A.H."/>
            <person name="Gonzalez V."/>
            <person name="Mavingui P."/>
            <person name="Zhulin I.B."/>
        </authorList>
    </citation>
    <scope>NUCLEOTIDE SEQUENCE [LARGE SCALE GENOMIC DNA]</scope>
    <source>
        <strain evidence="1 2">Sp245</strain>
    </source>
</reference>
<dbReference type="AlphaFoldDB" id="A0A9P1JW98"/>
<sequence length="58" mass="6360">MCGWPQGCPASARDLLSPSPVRRPMADAGLNLHPPALRPDFLHSIKGCINSHIWRVSE</sequence>
<keyword evidence="2" id="KW-1185">Reference proteome</keyword>
<name>A0A9P1JW98_9PROT</name>
<evidence type="ECO:0000313" key="2">
    <source>
        <dbReference type="Proteomes" id="UP000007319"/>
    </source>
</evidence>
<dbReference type="Proteomes" id="UP000007319">
    <property type="component" value="Plasmid AZOBR_p1"/>
</dbReference>
<protein>
    <submittedName>
        <fullName evidence="1">Uncharacterized protein</fullName>
    </submittedName>
</protein>
<dbReference type="EMBL" id="HE577328">
    <property type="protein sequence ID" value="CCD01039.1"/>
    <property type="molecule type" value="Genomic_DNA"/>
</dbReference>
<accession>A0A9P1JW98</accession>
<dbReference type="KEGG" id="abs:AZOBR_p1140054"/>